<evidence type="ECO:0000256" key="1">
    <source>
        <dbReference type="SAM" id="SignalP"/>
    </source>
</evidence>
<protein>
    <submittedName>
        <fullName evidence="2">Uncharacterized protein</fullName>
    </submittedName>
</protein>
<evidence type="ECO:0000313" key="3">
    <source>
        <dbReference type="Proteomes" id="UP001190700"/>
    </source>
</evidence>
<keyword evidence="1" id="KW-0732">Signal</keyword>
<comment type="caution">
    <text evidence="2">The sequence shown here is derived from an EMBL/GenBank/DDBJ whole genome shotgun (WGS) entry which is preliminary data.</text>
</comment>
<organism evidence="2 3">
    <name type="scientific">Cymbomonas tetramitiformis</name>
    <dbReference type="NCBI Taxonomy" id="36881"/>
    <lineage>
        <taxon>Eukaryota</taxon>
        <taxon>Viridiplantae</taxon>
        <taxon>Chlorophyta</taxon>
        <taxon>Pyramimonadophyceae</taxon>
        <taxon>Pyramimonadales</taxon>
        <taxon>Pyramimonadaceae</taxon>
        <taxon>Cymbomonas</taxon>
    </lineage>
</organism>
<dbReference type="Proteomes" id="UP001190700">
    <property type="component" value="Unassembled WGS sequence"/>
</dbReference>
<feature type="signal peptide" evidence="1">
    <location>
        <begin position="1"/>
        <end position="20"/>
    </location>
</feature>
<evidence type="ECO:0000313" key="2">
    <source>
        <dbReference type="EMBL" id="KAK3268722.1"/>
    </source>
</evidence>
<sequence>MFKFPLGLVLLPLLFPTKEALNAFDKFSWVQWDLKRYEGSCNVGKQASALQQFEVQYTKLNRVLVIDAAQNHEGVNGAGNLLGDYAAWFTWGLLTERAVFIRWTSCIDPDSKCGIFDLGHWFKGANNTSWHWNTHNGKRLNKVLGPLAERRIQTPEDITSDPRLLWDILHGSDSWITLKIHNGIGLLPLPKDPDFEATSTYADMLIGQSYLALVRKLDIPLPAAAQERDDKADLALVESQFGLHVRGCVLHWALRPRPKLQSALAPLLRYLNNVDGLVALHVRSFYADIPHVASNLQSLSENFSAAVPRWFNLQKWDEGSPKERWESLNEIVLRGGFTRKNTDPLLSRCADDTFSGWIFGAPQDAGLAPYVSCAMRASREAAQRASAREWDSNGTWAVYIASDLSLIPELLTRLPQLNRRVIAYCFGNSQCPYTHTGVAHSGFPGSGAEHKKTAVDAWMLGLAQRTLPVTASTFPRFAERSTGILDKPQLLDGDDDGFALSNMSGASEASKVKTLKENEFDNAKLMEGTVYMTITD</sequence>
<name>A0AAE0FZQ0_9CHLO</name>
<accession>A0AAE0FZQ0</accession>
<reference evidence="2 3" key="1">
    <citation type="journal article" date="2015" name="Genome Biol. Evol.">
        <title>Comparative Genomics of a Bacterivorous Green Alga Reveals Evolutionary Causalities and Consequences of Phago-Mixotrophic Mode of Nutrition.</title>
        <authorList>
            <person name="Burns J.A."/>
            <person name="Paasch A."/>
            <person name="Narechania A."/>
            <person name="Kim E."/>
        </authorList>
    </citation>
    <scope>NUCLEOTIDE SEQUENCE [LARGE SCALE GENOMIC DNA]</scope>
    <source>
        <strain evidence="2 3">PLY_AMNH</strain>
    </source>
</reference>
<gene>
    <name evidence="2" type="ORF">CYMTET_22788</name>
</gene>
<dbReference type="AlphaFoldDB" id="A0AAE0FZQ0"/>
<keyword evidence="3" id="KW-1185">Reference proteome</keyword>
<proteinExistence type="predicted"/>
<dbReference type="EMBL" id="LGRX02011629">
    <property type="protein sequence ID" value="KAK3268722.1"/>
    <property type="molecule type" value="Genomic_DNA"/>
</dbReference>
<feature type="chain" id="PRO_5042154508" evidence="1">
    <location>
        <begin position="21"/>
        <end position="536"/>
    </location>
</feature>